<evidence type="ECO:0000256" key="3">
    <source>
        <dbReference type="ARBA" id="ARBA00022729"/>
    </source>
</evidence>
<dbReference type="PANTHER" id="PTHR47245">
    <property type="entry name" value="PEPTIDYLPROLYL ISOMERASE"/>
    <property type="match status" value="1"/>
</dbReference>
<keyword evidence="8" id="KW-0812">Transmembrane</keyword>
<dbReference type="PROSITE" id="PS50198">
    <property type="entry name" value="PPIC_PPIASE_2"/>
    <property type="match status" value="1"/>
</dbReference>
<dbReference type="InterPro" id="IPR046357">
    <property type="entry name" value="PPIase_dom_sf"/>
</dbReference>
<keyword evidence="8" id="KW-1133">Transmembrane helix</keyword>
<feature type="domain" description="PpiC" evidence="9">
    <location>
        <begin position="183"/>
        <end position="276"/>
    </location>
</feature>
<dbReference type="Proteomes" id="UP000319383">
    <property type="component" value="Chromosome"/>
</dbReference>
<name>A0A517ZQY5_9PLAN</name>
<dbReference type="SUPFAM" id="SSF54534">
    <property type="entry name" value="FKBP-like"/>
    <property type="match status" value="1"/>
</dbReference>
<evidence type="ECO:0000256" key="8">
    <source>
        <dbReference type="SAM" id="Phobius"/>
    </source>
</evidence>
<feature type="compositionally biased region" description="Polar residues" evidence="7">
    <location>
        <begin position="341"/>
        <end position="357"/>
    </location>
</feature>
<evidence type="ECO:0000259" key="9">
    <source>
        <dbReference type="PROSITE" id="PS50198"/>
    </source>
</evidence>
<evidence type="ECO:0000313" key="11">
    <source>
        <dbReference type="Proteomes" id="UP000319383"/>
    </source>
</evidence>
<dbReference type="InterPro" id="IPR050245">
    <property type="entry name" value="PrsA_foldase"/>
</dbReference>
<dbReference type="Pfam" id="PF00639">
    <property type="entry name" value="Rotamase"/>
    <property type="match status" value="1"/>
</dbReference>
<accession>A0A517ZQY5</accession>
<feature type="region of interest" description="Disordered" evidence="7">
    <location>
        <begin position="38"/>
        <end position="64"/>
    </location>
</feature>
<keyword evidence="3" id="KW-0732">Signal</keyword>
<feature type="region of interest" description="Disordered" evidence="7">
    <location>
        <begin position="326"/>
        <end position="357"/>
    </location>
</feature>
<reference evidence="10 11" key="1">
    <citation type="submission" date="2019-02" db="EMBL/GenBank/DDBJ databases">
        <title>Deep-cultivation of Planctomycetes and their phenomic and genomic characterization uncovers novel biology.</title>
        <authorList>
            <person name="Wiegand S."/>
            <person name="Jogler M."/>
            <person name="Boedeker C."/>
            <person name="Pinto D."/>
            <person name="Vollmers J."/>
            <person name="Rivas-Marin E."/>
            <person name="Kohn T."/>
            <person name="Peeters S.H."/>
            <person name="Heuer A."/>
            <person name="Rast P."/>
            <person name="Oberbeckmann S."/>
            <person name="Bunk B."/>
            <person name="Jeske O."/>
            <person name="Meyerdierks A."/>
            <person name="Storesund J.E."/>
            <person name="Kallscheuer N."/>
            <person name="Luecker S."/>
            <person name="Lage O.M."/>
            <person name="Pohl T."/>
            <person name="Merkel B.J."/>
            <person name="Hornburger P."/>
            <person name="Mueller R.-W."/>
            <person name="Bruemmer F."/>
            <person name="Labrenz M."/>
            <person name="Spormann A.M."/>
            <person name="Op den Camp H."/>
            <person name="Overmann J."/>
            <person name="Amann R."/>
            <person name="Jetten M.S.M."/>
            <person name="Mascher T."/>
            <person name="Medema M.H."/>
            <person name="Devos D.P."/>
            <person name="Kaster A.-K."/>
            <person name="Ovreas L."/>
            <person name="Rohde M."/>
            <person name="Galperin M.Y."/>
            <person name="Jogler C."/>
        </authorList>
    </citation>
    <scope>NUCLEOTIDE SEQUENCE [LARGE SCALE GENOMIC DNA]</scope>
    <source>
        <strain evidence="10 11">Mal52</strain>
    </source>
</reference>
<keyword evidence="11" id="KW-1185">Reference proteome</keyword>
<keyword evidence="8" id="KW-0472">Membrane</keyword>
<dbReference type="EC" id="5.2.1.8" evidence="2"/>
<evidence type="ECO:0000256" key="4">
    <source>
        <dbReference type="ARBA" id="ARBA00023110"/>
    </source>
</evidence>
<evidence type="ECO:0000256" key="1">
    <source>
        <dbReference type="ARBA" id="ARBA00000971"/>
    </source>
</evidence>
<dbReference type="GO" id="GO:0003755">
    <property type="term" value="F:peptidyl-prolyl cis-trans isomerase activity"/>
    <property type="evidence" value="ECO:0007669"/>
    <property type="project" value="UniProtKB-KW"/>
</dbReference>
<dbReference type="KEGG" id="sdyn:Mal52_33880"/>
<dbReference type="EMBL" id="CP036276">
    <property type="protein sequence ID" value="QDU44902.1"/>
    <property type="molecule type" value="Genomic_DNA"/>
</dbReference>
<keyword evidence="4 6" id="KW-0697">Rotamase</keyword>
<comment type="catalytic activity">
    <reaction evidence="1">
        <text>[protein]-peptidylproline (omega=180) = [protein]-peptidylproline (omega=0)</text>
        <dbReference type="Rhea" id="RHEA:16237"/>
        <dbReference type="Rhea" id="RHEA-COMP:10747"/>
        <dbReference type="Rhea" id="RHEA-COMP:10748"/>
        <dbReference type="ChEBI" id="CHEBI:83833"/>
        <dbReference type="ChEBI" id="CHEBI:83834"/>
        <dbReference type="EC" id="5.2.1.8"/>
    </reaction>
</comment>
<gene>
    <name evidence="10" type="primary">prsA_1</name>
    <name evidence="10" type="ORF">Mal52_33880</name>
</gene>
<dbReference type="Gene3D" id="3.10.50.40">
    <property type="match status" value="1"/>
</dbReference>
<proteinExistence type="predicted"/>
<dbReference type="InterPro" id="IPR027304">
    <property type="entry name" value="Trigger_fact/SurA_dom_sf"/>
</dbReference>
<evidence type="ECO:0000256" key="6">
    <source>
        <dbReference type="PROSITE-ProRule" id="PRU00278"/>
    </source>
</evidence>
<dbReference type="RefSeq" id="WP_197533219.1">
    <property type="nucleotide sequence ID" value="NZ_CP036270.1"/>
</dbReference>
<dbReference type="Gene3D" id="1.10.4030.10">
    <property type="entry name" value="Porin chaperone SurA, peptide-binding domain"/>
    <property type="match status" value="1"/>
</dbReference>
<dbReference type="AlphaFoldDB" id="A0A517ZQY5"/>
<dbReference type="InterPro" id="IPR000297">
    <property type="entry name" value="PPIase_PpiC"/>
</dbReference>
<sequence length="357" mass="40028">MSTKPKTTQKWMFIVGGTALTVLVAGLLFQVMQPETGKAAARGERSPRSNQAASSTGQSRKRSVARVNGQLISYDQLAEECVARYGNKVLEGIINRTMIQQAFEGKADAPTAQDIEKEIRSIAKKFNLDTAQWLEMMHSQQEMTPDQYRRDVIWPMLALKKLAGHDVKITQKELEEAYQRNYGERVRARVIILDRIRQAQEVWEKAKNNPENFGRLAMEYSIDSSSRALEGKVPPIRRFSGSSEIEKAAFSLADGEISGVIQIPENKHWVIIKCEGRTEPVSGVSMADVRSILEEELRDEKVQLLVNKTFNTLESKARVDNYLTGVTTGSSKRSTARTKQDSNIQQVGGTRTAPQRP</sequence>
<evidence type="ECO:0000256" key="2">
    <source>
        <dbReference type="ARBA" id="ARBA00013194"/>
    </source>
</evidence>
<protein>
    <recommendedName>
        <fullName evidence="2">peptidylprolyl isomerase</fullName>
        <ecNumber evidence="2">5.2.1.8</ecNumber>
    </recommendedName>
</protein>
<evidence type="ECO:0000256" key="7">
    <source>
        <dbReference type="SAM" id="MobiDB-lite"/>
    </source>
</evidence>
<keyword evidence="5 6" id="KW-0413">Isomerase</keyword>
<feature type="transmembrane region" description="Helical" evidence="8">
    <location>
        <begin position="12"/>
        <end position="32"/>
    </location>
</feature>
<evidence type="ECO:0000256" key="5">
    <source>
        <dbReference type="ARBA" id="ARBA00023235"/>
    </source>
</evidence>
<evidence type="ECO:0000313" key="10">
    <source>
        <dbReference type="EMBL" id="QDU44902.1"/>
    </source>
</evidence>
<organism evidence="10 11">
    <name type="scientific">Symmachiella dynata</name>
    <dbReference type="NCBI Taxonomy" id="2527995"/>
    <lineage>
        <taxon>Bacteria</taxon>
        <taxon>Pseudomonadati</taxon>
        <taxon>Planctomycetota</taxon>
        <taxon>Planctomycetia</taxon>
        <taxon>Planctomycetales</taxon>
        <taxon>Planctomycetaceae</taxon>
        <taxon>Symmachiella</taxon>
    </lineage>
</organism>
<feature type="compositionally biased region" description="Polar residues" evidence="7">
    <location>
        <begin position="48"/>
        <end position="58"/>
    </location>
</feature>
<dbReference type="PANTHER" id="PTHR47245:SF1">
    <property type="entry name" value="FOLDASE PROTEIN PRSA"/>
    <property type="match status" value="1"/>
</dbReference>
<dbReference type="SUPFAM" id="SSF109998">
    <property type="entry name" value="Triger factor/SurA peptide-binding domain-like"/>
    <property type="match status" value="1"/>
</dbReference>